<dbReference type="GO" id="GO:0050660">
    <property type="term" value="F:flavin adenine dinucleotide binding"/>
    <property type="evidence" value="ECO:0007669"/>
    <property type="project" value="InterPro"/>
</dbReference>
<reference evidence="9 10" key="1">
    <citation type="journal article" date="2008" name="Nature">
        <title>The genome of the model beetle and pest Tribolium castaneum.</title>
        <authorList>
            <consortium name="Tribolium Genome Sequencing Consortium"/>
            <person name="Richards S."/>
            <person name="Gibbs R.A."/>
            <person name="Weinstock G.M."/>
            <person name="Brown S.J."/>
            <person name="Denell R."/>
            <person name="Beeman R.W."/>
            <person name="Gibbs R."/>
            <person name="Beeman R.W."/>
            <person name="Brown S.J."/>
            <person name="Bucher G."/>
            <person name="Friedrich M."/>
            <person name="Grimmelikhuijzen C.J."/>
            <person name="Klingler M."/>
            <person name="Lorenzen M."/>
            <person name="Richards S."/>
            <person name="Roth S."/>
            <person name="Schroder R."/>
            <person name="Tautz D."/>
            <person name="Zdobnov E.M."/>
            <person name="Muzny D."/>
            <person name="Gibbs R.A."/>
            <person name="Weinstock G.M."/>
            <person name="Attaway T."/>
            <person name="Bell S."/>
            <person name="Buhay C.J."/>
            <person name="Chandrabose M.N."/>
            <person name="Chavez D."/>
            <person name="Clerk-Blankenburg K.P."/>
            <person name="Cree A."/>
            <person name="Dao M."/>
            <person name="Davis C."/>
            <person name="Chacko J."/>
            <person name="Dinh H."/>
            <person name="Dugan-Rocha S."/>
            <person name="Fowler G."/>
            <person name="Garner T.T."/>
            <person name="Garnes J."/>
            <person name="Gnirke A."/>
            <person name="Hawes A."/>
            <person name="Hernandez J."/>
            <person name="Hines S."/>
            <person name="Holder M."/>
            <person name="Hume J."/>
            <person name="Jhangiani S.N."/>
            <person name="Joshi V."/>
            <person name="Khan Z.M."/>
            <person name="Jackson L."/>
            <person name="Kovar C."/>
            <person name="Kowis A."/>
            <person name="Lee S."/>
            <person name="Lewis L.R."/>
            <person name="Margolis J."/>
            <person name="Morgan M."/>
            <person name="Nazareth L.V."/>
            <person name="Nguyen N."/>
            <person name="Okwuonu G."/>
            <person name="Parker D."/>
            <person name="Richards S."/>
            <person name="Ruiz S.J."/>
            <person name="Santibanez J."/>
            <person name="Savard J."/>
            <person name="Scherer S.E."/>
            <person name="Schneider B."/>
            <person name="Sodergren E."/>
            <person name="Tautz D."/>
            <person name="Vattahil S."/>
            <person name="Villasana D."/>
            <person name="White C.S."/>
            <person name="Wright R."/>
            <person name="Park Y."/>
            <person name="Beeman R.W."/>
            <person name="Lord J."/>
            <person name="Oppert B."/>
            <person name="Lorenzen M."/>
            <person name="Brown S."/>
            <person name="Wang L."/>
            <person name="Savard J."/>
            <person name="Tautz D."/>
            <person name="Richards S."/>
            <person name="Weinstock G."/>
            <person name="Gibbs R.A."/>
            <person name="Liu Y."/>
            <person name="Worley K."/>
            <person name="Weinstock G."/>
            <person name="Elsik C.G."/>
            <person name="Reese J.T."/>
            <person name="Elhaik E."/>
            <person name="Landan G."/>
            <person name="Graur D."/>
            <person name="Arensburger P."/>
            <person name="Atkinson P."/>
            <person name="Beeman R.W."/>
            <person name="Beidler J."/>
            <person name="Brown S.J."/>
            <person name="Demuth J.P."/>
            <person name="Drury D.W."/>
            <person name="Du Y.Z."/>
            <person name="Fujiwara H."/>
            <person name="Lorenzen M."/>
            <person name="Maselli V."/>
            <person name="Osanai M."/>
            <person name="Park Y."/>
            <person name="Robertson H.M."/>
            <person name="Tu Z."/>
            <person name="Wang J.J."/>
            <person name="Wang S."/>
            <person name="Richards S."/>
            <person name="Song H."/>
            <person name="Zhang L."/>
            <person name="Sodergren E."/>
            <person name="Werner D."/>
            <person name="Stanke M."/>
            <person name="Morgenstern B."/>
            <person name="Solovyev V."/>
            <person name="Kosarev P."/>
            <person name="Brown G."/>
            <person name="Chen H.C."/>
            <person name="Ermolaeva O."/>
            <person name="Hlavina W."/>
            <person name="Kapustin Y."/>
            <person name="Kiryutin B."/>
            <person name="Kitts P."/>
            <person name="Maglott D."/>
            <person name="Pruitt K."/>
            <person name="Sapojnikov V."/>
            <person name="Souvorov A."/>
            <person name="Mackey A.J."/>
            <person name="Waterhouse R.M."/>
            <person name="Wyder S."/>
            <person name="Zdobnov E.M."/>
            <person name="Zdobnov E.M."/>
            <person name="Wyder S."/>
            <person name="Kriventseva E.V."/>
            <person name="Kadowaki T."/>
            <person name="Bork P."/>
            <person name="Aranda M."/>
            <person name="Bao R."/>
            <person name="Beermann A."/>
            <person name="Berns N."/>
            <person name="Bolognesi R."/>
            <person name="Bonneton F."/>
            <person name="Bopp D."/>
            <person name="Brown S.J."/>
            <person name="Bucher G."/>
            <person name="Butts T."/>
            <person name="Chaumot A."/>
            <person name="Denell R.E."/>
            <person name="Ferrier D.E."/>
            <person name="Friedrich M."/>
            <person name="Gordon C.M."/>
            <person name="Jindra M."/>
            <person name="Klingler M."/>
            <person name="Lan Q."/>
            <person name="Lattorff H.M."/>
            <person name="Laudet V."/>
            <person name="von Levetsow C."/>
            <person name="Liu Z."/>
            <person name="Lutz R."/>
            <person name="Lynch J.A."/>
            <person name="da Fonseca R.N."/>
            <person name="Posnien N."/>
            <person name="Reuter R."/>
            <person name="Roth S."/>
            <person name="Savard J."/>
            <person name="Schinko J.B."/>
            <person name="Schmitt C."/>
            <person name="Schoppmeier M."/>
            <person name="Schroder R."/>
            <person name="Shippy T.D."/>
            <person name="Simonnet F."/>
            <person name="Marques-Souza H."/>
            <person name="Tautz D."/>
            <person name="Tomoyasu Y."/>
            <person name="Trauner J."/>
            <person name="Van der Zee M."/>
            <person name="Vervoort M."/>
            <person name="Wittkopp N."/>
            <person name="Wimmer E.A."/>
            <person name="Yang X."/>
            <person name="Jones A.K."/>
            <person name="Sattelle D.B."/>
            <person name="Ebert P.R."/>
            <person name="Nelson D."/>
            <person name="Scott J.G."/>
            <person name="Beeman R.W."/>
            <person name="Muthukrishnan S."/>
            <person name="Kramer K.J."/>
            <person name="Arakane Y."/>
            <person name="Beeman R.W."/>
            <person name="Zhu Q."/>
            <person name="Hogenkamp D."/>
            <person name="Dixit R."/>
            <person name="Oppert B."/>
            <person name="Jiang H."/>
            <person name="Zou Z."/>
            <person name="Marshall J."/>
            <person name="Elpidina E."/>
            <person name="Vinokurov K."/>
            <person name="Oppert C."/>
            <person name="Zou Z."/>
            <person name="Evans J."/>
            <person name="Lu Z."/>
            <person name="Zhao P."/>
            <person name="Sumathipala N."/>
            <person name="Altincicek B."/>
            <person name="Vilcinskas A."/>
            <person name="Williams M."/>
            <person name="Hultmark D."/>
            <person name="Hetru C."/>
            <person name="Jiang H."/>
            <person name="Grimmelikhuijzen C.J."/>
            <person name="Hauser F."/>
            <person name="Cazzamali G."/>
            <person name="Williamson M."/>
            <person name="Park Y."/>
            <person name="Li B."/>
            <person name="Tanaka Y."/>
            <person name="Predel R."/>
            <person name="Neupert S."/>
            <person name="Schachtner J."/>
            <person name="Verleyen P."/>
            <person name="Raible F."/>
            <person name="Bork P."/>
            <person name="Friedrich M."/>
            <person name="Walden K.K."/>
            <person name="Robertson H.M."/>
            <person name="Angeli S."/>
            <person name="Foret S."/>
            <person name="Bucher G."/>
            <person name="Schuetz S."/>
            <person name="Maleszka R."/>
            <person name="Wimmer E.A."/>
            <person name="Beeman R.W."/>
            <person name="Lorenzen M."/>
            <person name="Tomoyasu Y."/>
            <person name="Miller S.C."/>
            <person name="Grossmann D."/>
            <person name="Bucher G."/>
        </authorList>
    </citation>
    <scope>NUCLEOTIDE SEQUENCE [LARGE SCALE GENOMIC DNA]</scope>
    <source>
        <strain evidence="9 10">Georgia GA2</strain>
    </source>
</reference>
<keyword evidence="4 8" id="KW-0274">FAD</keyword>
<dbReference type="PRINTS" id="PR00370">
    <property type="entry name" value="FMOXYGENASE"/>
</dbReference>
<dbReference type="GO" id="GO:0004497">
    <property type="term" value="F:monooxygenase activity"/>
    <property type="evidence" value="ECO:0000318"/>
    <property type="project" value="GO_Central"/>
</dbReference>
<dbReference type="GO" id="GO:0004499">
    <property type="term" value="F:N,N-dimethylaniline monooxygenase activity"/>
    <property type="evidence" value="ECO:0007669"/>
    <property type="project" value="InterPro"/>
</dbReference>
<name>D6WSK8_TRICA</name>
<dbReference type="GO" id="GO:0050661">
    <property type="term" value="F:NADP binding"/>
    <property type="evidence" value="ECO:0007669"/>
    <property type="project" value="InterPro"/>
</dbReference>
<dbReference type="EMBL" id="KQ971354">
    <property type="protein sequence ID" value="EFA07118.1"/>
    <property type="molecule type" value="Genomic_DNA"/>
</dbReference>
<evidence type="ECO:0000256" key="7">
    <source>
        <dbReference type="ARBA" id="ARBA00023033"/>
    </source>
</evidence>
<evidence type="ECO:0000256" key="8">
    <source>
        <dbReference type="RuleBase" id="RU361177"/>
    </source>
</evidence>
<keyword evidence="6 8" id="KW-0560">Oxidoreductase</keyword>
<evidence type="ECO:0000313" key="9">
    <source>
        <dbReference type="EMBL" id="EFA07118.1"/>
    </source>
</evidence>
<comment type="cofactor">
    <cofactor evidence="1 8">
        <name>FAD</name>
        <dbReference type="ChEBI" id="CHEBI:57692"/>
    </cofactor>
</comment>
<keyword evidence="3 8" id="KW-0285">Flavoprotein</keyword>
<keyword evidence="10" id="KW-1185">Reference proteome</keyword>
<dbReference type="HOGENOM" id="CLU_006909_3_0_1"/>
<dbReference type="eggNOG" id="KOG1399">
    <property type="taxonomic scope" value="Eukaryota"/>
</dbReference>
<sequence length="421" mass="48141">MRVAIIGAGAAGLASARHVSAQGIECEVIEMGSEVGGTWVYTDEVGTDRFGYPVHTAMYKGLRANLPKEIMGFPDFPIPEPNGSYLDQATILRFLNLYAEHFNLKPLIKFNHIVTEVRPNADKWSIKAKNKITKTEFASIYDVVMICTGHYNTPISPSLSGQEKFKGHVMHSHQYRSNKPFQNQRVLVIGAGPSGLDVAFQVAEIAQQVVLSYDMTKKEVKGEYPSNLVKKPQVLRVKDKEHVEFVDGSCCSFDTIIYCTGYRYNFPFLHHDCGVSVGDFHVRPLYKHLIHIEKPTMCFIGIPYYVGAFQMFDIQARFYCQYLNGSMSLPTKEMMYKDTEEDVVKRKNKGYSEKQMHLLGHDQQTYFEELASTAKITPILPVICKIWSDSDNSFYKDLKNFRKYKYRILNNNTFVSERYIE</sequence>
<dbReference type="AlphaFoldDB" id="D6WSK8"/>
<dbReference type="PhylomeDB" id="D6WSK8"/>
<dbReference type="Proteomes" id="UP000007266">
    <property type="component" value="Linkage group 7"/>
</dbReference>
<dbReference type="STRING" id="7070.D6WSK8"/>
<protein>
    <recommendedName>
        <fullName evidence="8">Flavin-containing monooxygenase</fullName>
        <ecNumber evidence="8">1.-.-.-</ecNumber>
    </recommendedName>
</protein>
<dbReference type="KEGG" id="tca:657812"/>
<dbReference type="SUPFAM" id="SSF51905">
    <property type="entry name" value="FAD/NAD(P)-binding domain"/>
    <property type="match status" value="2"/>
</dbReference>
<evidence type="ECO:0000256" key="3">
    <source>
        <dbReference type="ARBA" id="ARBA00022630"/>
    </source>
</evidence>
<evidence type="ECO:0000313" key="10">
    <source>
        <dbReference type="Proteomes" id="UP000007266"/>
    </source>
</evidence>
<dbReference type="Gene3D" id="3.50.50.60">
    <property type="entry name" value="FAD/NAD(P)-binding domain"/>
    <property type="match status" value="2"/>
</dbReference>
<dbReference type="InterPro" id="IPR020946">
    <property type="entry name" value="Flavin_mOase-like"/>
</dbReference>
<dbReference type="FunFam" id="3.50.50.60:FF:000138">
    <property type="entry name" value="Flavin-containing monooxygenase"/>
    <property type="match status" value="1"/>
</dbReference>
<reference evidence="9 10" key="2">
    <citation type="journal article" date="2010" name="Nucleic Acids Res.">
        <title>BeetleBase in 2010: revisions to provide comprehensive genomic information for Tribolium castaneum.</title>
        <authorList>
            <person name="Kim H.S."/>
            <person name="Murphy T."/>
            <person name="Xia J."/>
            <person name="Caragea D."/>
            <person name="Park Y."/>
            <person name="Beeman R.W."/>
            <person name="Lorenzen M.D."/>
            <person name="Butcher S."/>
            <person name="Manak J.R."/>
            <person name="Brown S.J."/>
        </authorList>
    </citation>
    <scope>GENOME REANNOTATION</scope>
    <source>
        <strain evidence="9 10">Georgia GA2</strain>
    </source>
</reference>
<dbReference type="InterPro" id="IPR000960">
    <property type="entry name" value="Flavin_mOase"/>
</dbReference>
<organism evidence="9 10">
    <name type="scientific">Tribolium castaneum</name>
    <name type="common">Red flour beetle</name>
    <dbReference type="NCBI Taxonomy" id="7070"/>
    <lineage>
        <taxon>Eukaryota</taxon>
        <taxon>Metazoa</taxon>
        <taxon>Ecdysozoa</taxon>
        <taxon>Arthropoda</taxon>
        <taxon>Hexapoda</taxon>
        <taxon>Insecta</taxon>
        <taxon>Pterygota</taxon>
        <taxon>Neoptera</taxon>
        <taxon>Endopterygota</taxon>
        <taxon>Coleoptera</taxon>
        <taxon>Polyphaga</taxon>
        <taxon>Cucujiformia</taxon>
        <taxon>Tenebrionidae</taxon>
        <taxon>Tenebrionidae incertae sedis</taxon>
        <taxon>Tribolium</taxon>
    </lineage>
</organism>
<dbReference type="InParanoid" id="D6WSK8"/>
<comment type="similarity">
    <text evidence="2 8">Belongs to the FMO family.</text>
</comment>
<dbReference type="InterPro" id="IPR050346">
    <property type="entry name" value="FMO-like"/>
</dbReference>
<accession>D6WSK8</accession>
<dbReference type="EC" id="1.-.-.-" evidence="8"/>
<proteinExistence type="inferred from homology"/>
<keyword evidence="5" id="KW-0521">NADP</keyword>
<dbReference type="PANTHER" id="PTHR23023">
    <property type="entry name" value="DIMETHYLANILINE MONOOXYGENASE"/>
    <property type="match status" value="1"/>
</dbReference>
<dbReference type="InterPro" id="IPR036188">
    <property type="entry name" value="FAD/NAD-bd_sf"/>
</dbReference>
<gene>
    <name evidence="9" type="primary">AUGUSTUS-3.0.2_10109</name>
    <name evidence="9" type="ORF">TcasGA2_TC010109</name>
</gene>
<evidence type="ECO:0000256" key="1">
    <source>
        <dbReference type="ARBA" id="ARBA00001974"/>
    </source>
</evidence>
<dbReference type="PIRSF" id="PIRSF000332">
    <property type="entry name" value="FMO"/>
    <property type="match status" value="1"/>
</dbReference>
<evidence type="ECO:0000256" key="2">
    <source>
        <dbReference type="ARBA" id="ARBA00009183"/>
    </source>
</evidence>
<evidence type="ECO:0000256" key="5">
    <source>
        <dbReference type="ARBA" id="ARBA00022857"/>
    </source>
</evidence>
<dbReference type="OrthoDB" id="66881at2759"/>
<dbReference type="FunCoup" id="D6WSK8">
    <property type="interactions" value="101"/>
</dbReference>
<dbReference type="Pfam" id="PF00743">
    <property type="entry name" value="FMO-like"/>
    <property type="match status" value="2"/>
</dbReference>
<evidence type="ECO:0000256" key="6">
    <source>
        <dbReference type="ARBA" id="ARBA00023002"/>
    </source>
</evidence>
<evidence type="ECO:0000256" key="4">
    <source>
        <dbReference type="ARBA" id="ARBA00022827"/>
    </source>
</evidence>
<dbReference type="OMA" id="PVIHKLM"/>
<keyword evidence="7 8" id="KW-0503">Monooxygenase</keyword>